<sequence length="101" mass="11212">MKSLALLSLSSLLLAGQASAASTLRCGSALISLGDHISEVRSKCGQPRSRDFLGYREVFDDYGYGQEVKVEEWSYGPRSGMLYFLRFEGNRLVNIESKRGN</sequence>
<dbReference type="Proteomes" id="UP000265560">
    <property type="component" value="Chromosome"/>
</dbReference>
<evidence type="ECO:0000313" key="2">
    <source>
        <dbReference type="EMBL" id="AYC31661.1"/>
    </source>
</evidence>
<organism evidence="2 3">
    <name type="scientific">Pseudomonas cavernae</name>
    <dbReference type="NCBI Taxonomy" id="2320867"/>
    <lineage>
        <taxon>Bacteria</taxon>
        <taxon>Pseudomonadati</taxon>
        <taxon>Pseudomonadota</taxon>
        <taxon>Gammaproteobacteria</taxon>
        <taxon>Pseudomonadales</taxon>
        <taxon>Pseudomonadaceae</taxon>
        <taxon>Pseudomonas</taxon>
    </lineage>
</organism>
<gene>
    <name evidence="2" type="ORF">D3880_04320</name>
</gene>
<reference evidence="3" key="1">
    <citation type="submission" date="2018-09" db="EMBL/GenBank/DDBJ databases">
        <authorList>
            <person name="Zhu H."/>
        </authorList>
    </citation>
    <scope>NUCLEOTIDE SEQUENCE [LARGE SCALE GENOMIC DNA]</scope>
    <source>
        <strain evidence="3">K2W31S-8</strain>
    </source>
</reference>
<evidence type="ECO:0000256" key="1">
    <source>
        <dbReference type="SAM" id="SignalP"/>
    </source>
</evidence>
<accession>A0A385YZ07</accession>
<name>A0A385YZ07_9PSED</name>
<dbReference type="AlphaFoldDB" id="A0A385YZ07"/>
<feature type="chain" id="PRO_5017177034" evidence="1">
    <location>
        <begin position="21"/>
        <end position="101"/>
    </location>
</feature>
<keyword evidence="3" id="KW-1185">Reference proteome</keyword>
<dbReference type="OrthoDB" id="8906462at2"/>
<dbReference type="RefSeq" id="WP_119892286.1">
    <property type="nucleotide sequence ID" value="NZ_CP032419.1"/>
</dbReference>
<protein>
    <submittedName>
        <fullName evidence="2">DUF2845 domain-containing protein</fullName>
    </submittedName>
</protein>
<dbReference type="EMBL" id="CP032419">
    <property type="protein sequence ID" value="AYC31661.1"/>
    <property type="molecule type" value="Genomic_DNA"/>
</dbReference>
<proteinExistence type="predicted"/>
<keyword evidence="1" id="KW-0732">Signal</keyword>
<dbReference type="Pfam" id="PF11006">
    <property type="entry name" value="DUF2845"/>
    <property type="match status" value="1"/>
</dbReference>
<evidence type="ECO:0000313" key="3">
    <source>
        <dbReference type="Proteomes" id="UP000265560"/>
    </source>
</evidence>
<feature type="signal peptide" evidence="1">
    <location>
        <begin position="1"/>
        <end position="20"/>
    </location>
</feature>
<dbReference type="InterPro" id="IPR021268">
    <property type="entry name" value="DUF2845"/>
</dbReference>
<dbReference type="KEGG" id="pcav:D3880_04320"/>